<comment type="caution">
    <text evidence="1">The sequence shown here is derived from an EMBL/GenBank/DDBJ whole genome shotgun (WGS) entry which is preliminary data.</text>
</comment>
<dbReference type="AlphaFoldDB" id="A0A834SR89"/>
<reference evidence="1" key="1">
    <citation type="submission" date="2020-09" db="EMBL/GenBank/DDBJ databases">
        <title>Genome-Enabled Discovery of Anthraquinone Biosynthesis in Senna tora.</title>
        <authorList>
            <person name="Kang S.-H."/>
            <person name="Pandey R.P."/>
            <person name="Lee C.-M."/>
            <person name="Sim J.-S."/>
            <person name="Jeong J.-T."/>
            <person name="Choi B.-S."/>
            <person name="Jung M."/>
            <person name="Ginzburg D."/>
            <person name="Zhao K."/>
            <person name="Won S.Y."/>
            <person name="Oh T.-J."/>
            <person name="Yu Y."/>
            <person name="Kim N.-H."/>
            <person name="Lee O.R."/>
            <person name="Lee T.-H."/>
            <person name="Bashyal P."/>
            <person name="Kim T.-S."/>
            <person name="Lee W.-H."/>
            <person name="Kawkins C."/>
            <person name="Kim C.-K."/>
            <person name="Kim J.S."/>
            <person name="Ahn B.O."/>
            <person name="Rhee S.Y."/>
            <person name="Sohng J.K."/>
        </authorList>
    </citation>
    <scope>NUCLEOTIDE SEQUENCE</scope>
    <source>
        <tissue evidence="1">Leaf</tissue>
    </source>
</reference>
<evidence type="ECO:0000313" key="2">
    <source>
        <dbReference type="Proteomes" id="UP000634136"/>
    </source>
</evidence>
<protein>
    <submittedName>
        <fullName evidence="1">Uncharacterized protein</fullName>
    </submittedName>
</protein>
<proteinExistence type="predicted"/>
<dbReference type="Proteomes" id="UP000634136">
    <property type="component" value="Unassembled WGS sequence"/>
</dbReference>
<evidence type="ECO:0000313" key="1">
    <source>
        <dbReference type="EMBL" id="KAF7807688.1"/>
    </source>
</evidence>
<keyword evidence="2" id="KW-1185">Reference proteome</keyword>
<gene>
    <name evidence="1" type="ORF">G2W53_039849</name>
</gene>
<organism evidence="1 2">
    <name type="scientific">Senna tora</name>
    <dbReference type="NCBI Taxonomy" id="362788"/>
    <lineage>
        <taxon>Eukaryota</taxon>
        <taxon>Viridiplantae</taxon>
        <taxon>Streptophyta</taxon>
        <taxon>Embryophyta</taxon>
        <taxon>Tracheophyta</taxon>
        <taxon>Spermatophyta</taxon>
        <taxon>Magnoliopsida</taxon>
        <taxon>eudicotyledons</taxon>
        <taxon>Gunneridae</taxon>
        <taxon>Pentapetalae</taxon>
        <taxon>rosids</taxon>
        <taxon>fabids</taxon>
        <taxon>Fabales</taxon>
        <taxon>Fabaceae</taxon>
        <taxon>Caesalpinioideae</taxon>
        <taxon>Cassia clade</taxon>
        <taxon>Senna</taxon>
    </lineage>
</organism>
<name>A0A834SR89_9FABA</name>
<dbReference type="EMBL" id="JAAIUW010000012">
    <property type="protein sequence ID" value="KAF7807688.1"/>
    <property type="molecule type" value="Genomic_DNA"/>
</dbReference>
<sequence>MCARVRLEEGDDVLVLRVEAPDAFDQHLINRTHLHSVAISRVSFRDFNGIQEALMSAKRLIVKRRSVQHRLEEKAGLENCFRACWKFWRMWGVSA</sequence>
<accession>A0A834SR89</accession>